<evidence type="ECO:0000313" key="1">
    <source>
        <dbReference type="EMBL" id="SDJ24537.1"/>
    </source>
</evidence>
<dbReference type="EMBL" id="FNEW01000001">
    <property type="protein sequence ID" value="SDJ24537.1"/>
    <property type="molecule type" value="Genomic_DNA"/>
</dbReference>
<dbReference type="InterPro" id="IPR010260">
    <property type="entry name" value="AlpA"/>
</dbReference>
<dbReference type="RefSeq" id="WP_208545246.1">
    <property type="nucleotide sequence ID" value="NZ_FNEW01000001.1"/>
</dbReference>
<name>A0A7Z7BHR3_9HYPH</name>
<evidence type="ECO:0000313" key="2">
    <source>
        <dbReference type="Proteomes" id="UP000198917"/>
    </source>
</evidence>
<dbReference type="Proteomes" id="UP000198917">
    <property type="component" value="Unassembled WGS sequence"/>
</dbReference>
<protein>
    <submittedName>
        <fullName evidence="1">Transcriptional regulator, AlpA family</fullName>
    </submittedName>
</protein>
<accession>A0A7Z7BHR3</accession>
<dbReference type="AlphaFoldDB" id="A0A7Z7BHR3"/>
<organism evidence="1 2">
    <name type="scientific">Agrobacterium fabrum</name>
    <dbReference type="NCBI Taxonomy" id="1176649"/>
    <lineage>
        <taxon>Bacteria</taxon>
        <taxon>Pseudomonadati</taxon>
        <taxon>Pseudomonadota</taxon>
        <taxon>Alphaproteobacteria</taxon>
        <taxon>Hyphomicrobiales</taxon>
        <taxon>Rhizobiaceae</taxon>
        <taxon>Rhizobium/Agrobacterium group</taxon>
        <taxon>Agrobacterium</taxon>
        <taxon>Agrobacterium tumefaciens complex</taxon>
    </lineage>
</organism>
<reference evidence="1 2" key="1">
    <citation type="submission" date="2016-10" db="EMBL/GenBank/DDBJ databases">
        <authorList>
            <person name="Varghese N."/>
            <person name="Submissions S."/>
        </authorList>
    </citation>
    <scope>NUCLEOTIDE SEQUENCE [LARGE SCALE GENOMIC DNA]</scope>
    <source>
        <strain evidence="1 2">PDC82</strain>
    </source>
</reference>
<sequence>MNDSLMRVTDVSKVTTLSRAEIYRRVKAGTFPAQTRISHRFSAWNRRDVEQWIANTTRRPNVDLTDLLV</sequence>
<dbReference type="Pfam" id="PF05930">
    <property type="entry name" value="Phage_AlpA"/>
    <property type="match status" value="1"/>
</dbReference>
<dbReference type="Gene3D" id="1.10.238.160">
    <property type="match status" value="1"/>
</dbReference>
<comment type="caution">
    <text evidence="1">The sequence shown here is derived from an EMBL/GenBank/DDBJ whole genome shotgun (WGS) entry which is preliminary data.</text>
</comment>
<gene>
    <name evidence="1" type="ORF">SAMN05428983_0800</name>
</gene>
<proteinExistence type="predicted"/>